<name>F2TZE4_SALR5</name>
<dbReference type="PROSITE" id="PS50053">
    <property type="entry name" value="UBIQUITIN_2"/>
    <property type="match status" value="1"/>
</dbReference>
<evidence type="ECO:0000259" key="2">
    <source>
        <dbReference type="PROSITE" id="PS50053"/>
    </source>
</evidence>
<organism evidence="5">
    <name type="scientific">Salpingoeca rosetta (strain ATCC 50818 / BSB-021)</name>
    <dbReference type="NCBI Taxonomy" id="946362"/>
    <lineage>
        <taxon>Eukaryota</taxon>
        <taxon>Choanoflagellata</taxon>
        <taxon>Craspedida</taxon>
        <taxon>Salpingoecidae</taxon>
        <taxon>Salpingoeca</taxon>
    </lineage>
</organism>
<feature type="region of interest" description="Disordered" evidence="1">
    <location>
        <begin position="381"/>
        <end position="415"/>
    </location>
</feature>
<evidence type="ECO:0000259" key="3">
    <source>
        <dbReference type="PROSITE" id="PS51072"/>
    </source>
</evidence>
<evidence type="ECO:0000313" key="5">
    <source>
        <dbReference type="Proteomes" id="UP000007799"/>
    </source>
</evidence>
<dbReference type="OrthoDB" id="10259133at2759"/>
<dbReference type="PANTHER" id="PTHR10529">
    <property type="entry name" value="AP COMPLEX SUBUNIT MU"/>
    <property type="match status" value="1"/>
</dbReference>
<dbReference type="eggNOG" id="KOG0937">
    <property type="taxonomic scope" value="Eukaryota"/>
</dbReference>
<dbReference type="SUPFAM" id="SSF49447">
    <property type="entry name" value="Second domain of Mu2 adaptin subunit (ap50) of ap2 adaptor"/>
    <property type="match status" value="1"/>
</dbReference>
<dbReference type="STRING" id="946362.F2TZE4"/>
<dbReference type="eggNOG" id="KOG0004">
    <property type="taxonomic scope" value="Eukaryota"/>
</dbReference>
<dbReference type="SUPFAM" id="SSF54236">
    <property type="entry name" value="Ubiquitin-like"/>
    <property type="match status" value="1"/>
</dbReference>
<dbReference type="AlphaFoldDB" id="F2TZE4"/>
<dbReference type="InterPro" id="IPR028565">
    <property type="entry name" value="MHD"/>
</dbReference>
<evidence type="ECO:0000256" key="1">
    <source>
        <dbReference type="SAM" id="MobiDB-lite"/>
    </source>
</evidence>
<dbReference type="InterPro" id="IPR050431">
    <property type="entry name" value="Adaptor_comp_med_subunit"/>
</dbReference>
<sequence length="771" mass="84173">MSDTRGRSGSGTAVPSKAIPLQQVTLYKNGLAFYEHSCAIENGRKTVYDGERAFHITIPKKTKDVVVDTLTVSSTATGASPRVNFDADRADEFVDRQEESQKRFFDFSFSTYMSFLRSCVGSSIDVTYVCTTTPTRAASTNGRPTGPHTTTARAQGIIVMVQEEEELLPVGFVPAASTEHGGEAPSVPVPFANIPFAQANAPLFAQNAEPIQQQQEIMQEQAVEEEYDNDNDNVGSFHLFGRGGSSGQGGRGAASHRTLSIPPVTKAKVPVVYLTEGGAILRIPLRSIQHLQMQDSELQAQLITALAHRRTSKFPQPKVGSDTSISIITSDLHAHASTPHTITTSYVSESAPWTCSYRLEAPSADTVVVHGQQVMDIKRAMQPHDGDDDDDATASNSTTATASDGTGGTAQVGGQTAGEQDLVVLHVMARVQNTSDYDWNDVEISLVANELQLVEDPTKIDTSRPEKAQRAVERLQNMATKKGYSSSSAIFIKTLTGKTVSLDVSFRDTIANLKSKIQDKEGIPPDQQRVIRSEIDGSIQMKSFLRGSPEISIGLNEDLMIGKERGLYGLVLDDCNFHECVKLDSFESQKVLKLNPPDGEFSLMNYRISGEGGAFAHALPFRVAVVLEDGSGPERKDVLIKLESDLPRKNFGSNVVVKGTLPKGTVGCGHEFGTSGHKFTFNKEDKTFSWTVPKIVGGASCYLRLRLSLSDGQTNLARELGPISVEFEVPMYVCSGINLRFLRVTERGRAYTPFRWVRYITFSDSYVFRQS</sequence>
<keyword evidence="5" id="KW-1185">Reference proteome</keyword>
<feature type="compositionally biased region" description="Low complexity" evidence="1">
    <location>
        <begin position="393"/>
        <end position="404"/>
    </location>
</feature>
<dbReference type="Gene3D" id="3.10.20.90">
    <property type="entry name" value="Phosphatidylinositol 3-kinase Catalytic Subunit, Chain A, domain 1"/>
    <property type="match status" value="1"/>
</dbReference>
<dbReference type="SMART" id="SM00213">
    <property type="entry name" value="UBQ"/>
    <property type="match status" value="1"/>
</dbReference>
<dbReference type="PROSITE" id="PS51072">
    <property type="entry name" value="MHD"/>
    <property type="match status" value="1"/>
</dbReference>
<gene>
    <name evidence="4" type="ORF">PTSG_01942</name>
</gene>
<dbReference type="Pfam" id="PF00928">
    <property type="entry name" value="Adap_comp_sub"/>
    <property type="match status" value="1"/>
</dbReference>
<protein>
    <recommendedName>
        <fullName evidence="6">MHD domain-containing protein</fullName>
    </recommendedName>
</protein>
<dbReference type="InterPro" id="IPR019956">
    <property type="entry name" value="Ubiquitin_dom"/>
</dbReference>
<dbReference type="GeneID" id="16078519"/>
<dbReference type="EMBL" id="GL832957">
    <property type="protein sequence ID" value="EGD78968.1"/>
    <property type="molecule type" value="Genomic_DNA"/>
</dbReference>
<feature type="domain" description="Ubiquitin-like" evidence="2">
    <location>
        <begin position="488"/>
        <end position="537"/>
    </location>
</feature>
<dbReference type="PRINTS" id="PR00348">
    <property type="entry name" value="UBIQUITIN"/>
</dbReference>
<dbReference type="InterPro" id="IPR036168">
    <property type="entry name" value="AP2_Mu_C_sf"/>
</dbReference>
<dbReference type="InterPro" id="IPR000626">
    <property type="entry name" value="Ubiquitin-like_dom"/>
</dbReference>
<dbReference type="InParanoid" id="F2TZE4"/>
<proteinExistence type="predicted"/>
<dbReference type="KEGG" id="sre:PTSG_01942"/>
<accession>F2TZE4</accession>
<dbReference type="RefSeq" id="XP_004997924.1">
    <property type="nucleotide sequence ID" value="XM_004997867.1"/>
</dbReference>
<dbReference type="Gene3D" id="2.60.40.1170">
    <property type="entry name" value="Mu homology domain, subdomain B"/>
    <property type="match status" value="2"/>
</dbReference>
<evidence type="ECO:0008006" key="6">
    <source>
        <dbReference type="Google" id="ProtNLM"/>
    </source>
</evidence>
<dbReference type="InterPro" id="IPR029071">
    <property type="entry name" value="Ubiquitin-like_domsf"/>
</dbReference>
<reference evidence="4" key="1">
    <citation type="submission" date="2009-08" db="EMBL/GenBank/DDBJ databases">
        <title>Annotation of Salpingoeca rosetta.</title>
        <authorList>
            <consortium name="The Broad Institute Genome Sequencing Platform"/>
            <person name="Russ C."/>
            <person name="Cuomo C."/>
            <person name="Burger G."/>
            <person name="Gray M.W."/>
            <person name="Holland P.W.H."/>
            <person name="King N."/>
            <person name="Lang F.B.F."/>
            <person name="Roger A.J."/>
            <person name="Ruiz-Trillo I."/>
            <person name="Young S.K."/>
            <person name="Zeng Q."/>
            <person name="Gargeya S."/>
            <person name="Alvarado L."/>
            <person name="Berlin A."/>
            <person name="Chapman S.B."/>
            <person name="Chen Z."/>
            <person name="Freedman E."/>
            <person name="Gellesch M."/>
            <person name="Goldberg J."/>
            <person name="Griggs A."/>
            <person name="Gujja S."/>
            <person name="Heilman E."/>
            <person name="Heiman D."/>
            <person name="Howarth C."/>
            <person name="Mehta T."/>
            <person name="Neiman D."/>
            <person name="Pearson M."/>
            <person name="Roberts A."/>
            <person name="Saif S."/>
            <person name="Shea T."/>
            <person name="Shenoy N."/>
            <person name="Sisk P."/>
            <person name="Stolte C."/>
            <person name="Sykes S."/>
            <person name="White J."/>
            <person name="Yandava C."/>
            <person name="Haas B."/>
            <person name="Nusbaum C."/>
            <person name="Birren B."/>
        </authorList>
    </citation>
    <scope>NUCLEOTIDE SEQUENCE [LARGE SCALE GENOMIC DNA]</scope>
    <source>
        <strain evidence="4">ATCC 50818</strain>
    </source>
</reference>
<feature type="domain" description="MHD" evidence="3">
    <location>
        <begin position="502"/>
        <end position="769"/>
    </location>
</feature>
<evidence type="ECO:0000313" key="4">
    <source>
        <dbReference type="EMBL" id="EGD78968.1"/>
    </source>
</evidence>
<dbReference type="Proteomes" id="UP000007799">
    <property type="component" value="Unassembled WGS sequence"/>
</dbReference>